<keyword evidence="2" id="KW-1185">Reference proteome</keyword>
<dbReference type="InParanoid" id="A0A804J618"/>
<organism evidence="1 2">
    <name type="scientific">Musa acuminata subsp. malaccensis</name>
    <name type="common">Wild banana</name>
    <name type="synonym">Musa malaccensis</name>
    <dbReference type="NCBI Taxonomy" id="214687"/>
    <lineage>
        <taxon>Eukaryota</taxon>
        <taxon>Viridiplantae</taxon>
        <taxon>Streptophyta</taxon>
        <taxon>Embryophyta</taxon>
        <taxon>Tracheophyta</taxon>
        <taxon>Spermatophyta</taxon>
        <taxon>Magnoliopsida</taxon>
        <taxon>Liliopsida</taxon>
        <taxon>Zingiberales</taxon>
        <taxon>Musaceae</taxon>
        <taxon>Musa</taxon>
    </lineage>
</organism>
<dbReference type="EnsemblPlants" id="Ma05_t18820.1">
    <property type="protein sequence ID" value="Ma05_p18820.1"/>
    <property type="gene ID" value="Ma05_g18820"/>
</dbReference>
<dbReference type="Gramene" id="Ma05_t18820.1">
    <property type="protein sequence ID" value="Ma05_p18820.1"/>
    <property type="gene ID" value="Ma05_g18820"/>
</dbReference>
<protein>
    <submittedName>
        <fullName evidence="1">Uncharacterized protein</fullName>
    </submittedName>
</protein>
<reference evidence="1" key="1">
    <citation type="submission" date="2021-05" db="UniProtKB">
        <authorList>
            <consortium name="EnsemblPlants"/>
        </authorList>
    </citation>
    <scope>IDENTIFICATION</scope>
    <source>
        <strain evidence="1">subsp. malaccensis</strain>
    </source>
</reference>
<evidence type="ECO:0000313" key="2">
    <source>
        <dbReference type="Proteomes" id="UP000012960"/>
    </source>
</evidence>
<name>A0A804J618_MUSAM</name>
<sequence length="37" mass="4133">ELESYALADAVKGDRYGAVMNTWRMSDTPPLSSWKGE</sequence>
<evidence type="ECO:0000313" key="1">
    <source>
        <dbReference type="EnsemblPlants" id="Ma05_p18820.1"/>
    </source>
</evidence>
<accession>A0A804J618</accession>
<dbReference type="Proteomes" id="UP000012960">
    <property type="component" value="Unplaced"/>
</dbReference>
<dbReference type="AlphaFoldDB" id="A0A804J618"/>
<proteinExistence type="predicted"/>